<gene>
    <name evidence="2" type="ORF">MHBO_004693</name>
</gene>
<comment type="caution">
    <text evidence="2">The sequence shown here is derived from an EMBL/GenBank/DDBJ whole genome shotgun (WGS) entry which is preliminary data.</text>
</comment>
<evidence type="ECO:0000313" key="2">
    <source>
        <dbReference type="EMBL" id="MES1923150.1"/>
    </source>
</evidence>
<reference evidence="2 3" key="1">
    <citation type="journal article" date="2024" name="BMC Biol.">
        <title>Comparative genomics of Ascetosporea gives new insight into the evolutionary basis for animal parasitism in Rhizaria.</title>
        <authorList>
            <person name="Hiltunen Thoren M."/>
            <person name="Onut-Brannstrom I."/>
            <person name="Alfjorden A."/>
            <person name="Peckova H."/>
            <person name="Swords F."/>
            <person name="Hooper C."/>
            <person name="Holzer A.S."/>
            <person name="Bass D."/>
            <person name="Burki F."/>
        </authorList>
    </citation>
    <scope>NUCLEOTIDE SEQUENCE [LARGE SCALE GENOMIC DNA]</scope>
    <source>
        <strain evidence="2">20-A016</strain>
    </source>
</reference>
<accession>A0ABV2ATZ8</accession>
<feature type="non-terminal residue" evidence="2">
    <location>
        <position position="188"/>
    </location>
</feature>
<proteinExistence type="predicted"/>
<sequence length="188" mass="19536">MEDVSGGGEAPEDIRNKLQSLTGDGRLDASAVKNIPPTAWGSITGKPNDLVQDASYVHTDNNFTTSNKTKLASVETGSEVNDSAIAITVKLESLSADDRLDASAIKNLPTPGTGVNEFTQLTDTPTAYTGAGGKFLAVKSTVNGVEFVDVPTGTIGIGQTYGDYRKGTVGEIEVANPIALTFDPDGKT</sequence>
<organism evidence="2 3">
    <name type="scientific">Bonamia ostreae</name>
    <dbReference type="NCBI Taxonomy" id="126728"/>
    <lineage>
        <taxon>Eukaryota</taxon>
        <taxon>Sar</taxon>
        <taxon>Rhizaria</taxon>
        <taxon>Endomyxa</taxon>
        <taxon>Ascetosporea</taxon>
        <taxon>Haplosporida</taxon>
        <taxon>Bonamia</taxon>
    </lineage>
</organism>
<evidence type="ECO:0000256" key="1">
    <source>
        <dbReference type="SAM" id="MobiDB-lite"/>
    </source>
</evidence>
<keyword evidence="3" id="KW-1185">Reference proteome</keyword>
<dbReference type="EMBL" id="JBDODL010004893">
    <property type="protein sequence ID" value="MES1923150.1"/>
    <property type="molecule type" value="Genomic_DNA"/>
</dbReference>
<name>A0ABV2ATZ8_9EUKA</name>
<evidence type="ECO:0000313" key="3">
    <source>
        <dbReference type="Proteomes" id="UP001439008"/>
    </source>
</evidence>
<feature type="region of interest" description="Disordered" evidence="1">
    <location>
        <begin position="1"/>
        <end position="39"/>
    </location>
</feature>
<protein>
    <submittedName>
        <fullName evidence="2">Uncharacterized protein</fullName>
    </submittedName>
</protein>
<dbReference type="Proteomes" id="UP001439008">
    <property type="component" value="Unassembled WGS sequence"/>
</dbReference>